<dbReference type="InterPro" id="IPR019775">
    <property type="entry name" value="WD40_repeat_CS"/>
</dbReference>
<dbReference type="PROSITE" id="PS00678">
    <property type="entry name" value="WD_REPEATS_1"/>
    <property type="match status" value="2"/>
</dbReference>
<evidence type="ECO:0000256" key="1">
    <source>
        <dbReference type="ARBA" id="ARBA00022574"/>
    </source>
</evidence>
<keyword evidence="1 3" id="KW-0853">WD repeat</keyword>
<dbReference type="SUPFAM" id="SSF50978">
    <property type="entry name" value="WD40 repeat-like"/>
    <property type="match status" value="1"/>
</dbReference>
<dbReference type="PROSITE" id="PS50082">
    <property type="entry name" value="WD_REPEATS_2"/>
    <property type="match status" value="3"/>
</dbReference>
<name>A0A200QG83_MACCD</name>
<dbReference type="Proteomes" id="UP000195402">
    <property type="component" value="Unassembled WGS sequence"/>
</dbReference>
<dbReference type="GO" id="GO:0120330">
    <property type="term" value="C:rixosome complex"/>
    <property type="evidence" value="ECO:0007669"/>
    <property type="project" value="TreeGrafter"/>
</dbReference>
<feature type="repeat" description="WD" evidence="3">
    <location>
        <begin position="188"/>
        <end position="217"/>
    </location>
</feature>
<feature type="region of interest" description="Disordered" evidence="4">
    <location>
        <begin position="455"/>
        <end position="475"/>
    </location>
</feature>
<dbReference type="EMBL" id="MVGT01002051">
    <property type="protein sequence ID" value="OVA09493.1"/>
    <property type="molecule type" value="Genomic_DNA"/>
</dbReference>
<dbReference type="STRING" id="56857.A0A200QG83"/>
<dbReference type="PANTHER" id="PTHR18763:SF4">
    <property type="entry name" value="PROTEIN ROOT INITIATION DEFECTIVE 3-LIKE"/>
    <property type="match status" value="1"/>
</dbReference>
<dbReference type="Gene3D" id="2.130.10.10">
    <property type="entry name" value="YVTN repeat-like/Quinoprotein amine dehydrogenase"/>
    <property type="match status" value="2"/>
</dbReference>
<evidence type="ECO:0000256" key="2">
    <source>
        <dbReference type="ARBA" id="ARBA00022737"/>
    </source>
</evidence>
<dbReference type="InterPro" id="IPR020472">
    <property type="entry name" value="WD40_PAC1"/>
</dbReference>
<gene>
    <name evidence="5" type="ORF">BVC80_9101g5</name>
</gene>
<dbReference type="PRINTS" id="PR00320">
    <property type="entry name" value="GPROTEINBRPT"/>
</dbReference>
<dbReference type="InterPro" id="IPR001680">
    <property type="entry name" value="WD40_rpt"/>
</dbReference>
<dbReference type="InterPro" id="IPR015943">
    <property type="entry name" value="WD40/YVTN_repeat-like_dom_sf"/>
</dbReference>
<dbReference type="InParanoid" id="A0A200QG83"/>
<dbReference type="GO" id="GO:0005656">
    <property type="term" value="C:nuclear pre-replicative complex"/>
    <property type="evidence" value="ECO:0007669"/>
    <property type="project" value="TreeGrafter"/>
</dbReference>
<dbReference type="GO" id="GO:0006261">
    <property type="term" value="P:DNA-templated DNA replication"/>
    <property type="evidence" value="ECO:0007669"/>
    <property type="project" value="TreeGrafter"/>
</dbReference>
<feature type="repeat" description="WD" evidence="3">
    <location>
        <begin position="269"/>
        <end position="304"/>
    </location>
</feature>
<keyword evidence="2" id="KW-0677">Repeat</keyword>
<proteinExistence type="predicted"/>
<evidence type="ECO:0000256" key="3">
    <source>
        <dbReference type="PROSITE-ProRule" id="PRU00221"/>
    </source>
</evidence>
<dbReference type="AlphaFoldDB" id="A0A200QG83"/>
<reference evidence="5 6" key="1">
    <citation type="journal article" date="2017" name="Mol. Plant">
        <title>The Genome of Medicinal Plant Macleaya cordata Provides New Insights into Benzylisoquinoline Alkaloids Metabolism.</title>
        <authorList>
            <person name="Liu X."/>
            <person name="Liu Y."/>
            <person name="Huang P."/>
            <person name="Ma Y."/>
            <person name="Qing Z."/>
            <person name="Tang Q."/>
            <person name="Cao H."/>
            <person name="Cheng P."/>
            <person name="Zheng Y."/>
            <person name="Yuan Z."/>
            <person name="Zhou Y."/>
            <person name="Liu J."/>
            <person name="Tang Z."/>
            <person name="Zhuo Y."/>
            <person name="Zhang Y."/>
            <person name="Yu L."/>
            <person name="Huang J."/>
            <person name="Yang P."/>
            <person name="Peng Q."/>
            <person name="Zhang J."/>
            <person name="Jiang W."/>
            <person name="Zhang Z."/>
            <person name="Lin K."/>
            <person name="Ro D.K."/>
            <person name="Chen X."/>
            <person name="Xiong X."/>
            <person name="Shang Y."/>
            <person name="Huang S."/>
            <person name="Zeng J."/>
        </authorList>
    </citation>
    <scope>NUCLEOTIDE SEQUENCE [LARGE SCALE GENOMIC DNA]</scope>
    <source>
        <strain evidence="6">cv. BLH2017</strain>
        <tissue evidence="5">Root</tissue>
    </source>
</reference>
<sequence length="475" mass="51814">MVRGEALVVCSDKSMGAGITVWDMESGDHLLHIPTCASPPHGLLCLRNHFLVASQVHKHGSFGGGAIFIWPFNKPQAPLRSYPIEAIGPLSCTNDGLYLAGGAPSGNAYVWEVSSGRLLKSWRAHQKSLSCMTFSDDNSFLITGSDDGSIGIWSMISLLDVAECGNVPSFFHSWLEHQSSISGLLSTFGSSGSVLVSSSLDGTCKVWDVISGRLLRTQAYSQAISAIILDPEEQLLLSGSADGRIFINTLDIGLEENTTIISEDQPIVLSGHKGSITALSFSISGLWLISASEDCTACLWDARSWVVTRRFNHAKGQITNMVVIKRSLLLSLAENSQRVSYQPRVSLLDKYPQPTNTSRGTVALLPTYSSLEEDISNTGFCSTTSMNKQILDLEQGQTPAAIQMKVETSIENRLWATSMTKHITDMNKHLRSRLLDLMHCRLLVPSKVDFSTNGKRKKLKVSSPLLREDEPESPA</sequence>
<accession>A0A200QG83</accession>
<evidence type="ECO:0000313" key="6">
    <source>
        <dbReference type="Proteomes" id="UP000195402"/>
    </source>
</evidence>
<dbReference type="SMART" id="SM00320">
    <property type="entry name" value="WD40"/>
    <property type="match status" value="5"/>
</dbReference>
<dbReference type="InterPro" id="IPR045227">
    <property type="entry name" value="WDR18/Ipi3/RID3"/>
</dbReference>
<dbReference type="PROSITE" id="PS50294">
    <property type="entry name" value="WD_REPEATS_REGION"/>
    <property type="match status" value="2"/>
</dbReference>
<comment type="caution">
    <text evidence="5">The sequence shown here is derived from an EMBL/GenBank/DDBJ whole genome shotgun (WGS) entry which is preliminary data.</text>
</comment>
<dbReference type="InterPro" id="IPR036322">
    <property type="entry name" value="WD40_repeat_dom_sf"/>
</dbReference>
<keyword evidence="6" id="KW-1185">Reference proteome</keyword>
<protein>
    <submittedName>
        <fullName evidence="5">WD40 repeat</fullName>
    </submittedName>
</protein>
<evidence type="ECO:0000313" key="5">
    <source>
        <dbReference type="EMBL" id="OVA09493.1"/>
    </source>
</evidence>
<dbReference type="PANTHER" id="PTHR18763">
    <property type="entry name" value="WD-REPEAT PROTEIN 18"/>
    <property type="match status" value="1"/>
</dbReference>
<dbReference type="OrthoDB" id="756370at2759"/>
<evidence type="ECO:0000256" key="4">
    <source>
        <dbReference type="SAM" id="MobiDB-lite"/>
    </source>
</evidence>
<organism evidence="5 6">
    <name type="scientific">Macleaya cordata</name>
    <name type="common">Five-seeded plume-poppy</name>
    <name type="synonym">Bocconia cordata</name>
    <dbReference type="NCBI Taxonomy" id="56857"/>
    <lineage>
        <taxon>Eukaryota</taxon>
        <taxon>Viridiplantae</taxon>
        <taxon>Streptophyta</taxon>
        <taxon>Embryophyta</taxon>
        <taxon>Tracheophyta</taxon>
        <taxon>Spermatophyta</taxon>
        <taxon>Magnoliopsida</taxon>
        <taxon>Ranunculales</taxon>
        <taxon>Papaveraceae</taxon>
        <taxon>Papaveroideae</taxon>
        <taxon>Macleaya</taxon>
    </lineage>
</organism>
<dbReference type="OMA" id="RYKGGGC"/>
<dbReference type="GO" id="GO:0006364">
    <property type="term" value="P:rRNA processing"/>
    <property type="evidence" value="ECO:0007669"/>
    <property type="project" value="TreeGrafter"/>
</dbReference>
<feature type="repeat" description="WD" evidence="3">
    <location>
        <begin position="122"/>
        <end position="155"/>
    </location>
</feature>
<dbReference type="Pfam" id="PF00400">
    <property type="entry name" value="WD40"/>
    <property type="match status" value="4"/>
</dbReference>